<dbReference type="PROSITE" id="PS50932">
    <property type="entry name" value="HTH_LACI_2"/>
    <property type="match status" value="1"/>
</dbReference>
<keyword evidence="1" id="KW-0805">Transcription regulation</keyword>
<organism evidence="5 6">
    <name type="scientific">Lacrimispora celerecrescens</name>
    <dbReference type="NCBI Taxonomy" id="29354"/>
    <lineage>
        <taxon>Bacteria</taxon>
        <taxon>Bacillati</taxon>
        <taxon>Bacillota</taxon>
        <taxon>Clostridia</taxon>
        <taxon>Lachnospirales</taxon>
        <taxon>Lachnospiraceae</taxon>
        <taxon>Lacrimispora</taxon>
    </lineage>
</organism>
<dbReference type="SUPFAM" id="SSF53822">
    <property type="entry name" value="Periplasmic binding protein-like I"/>
    <property type="match status" value="1"/>
</dbReference>
<dbReference type="STRING" id="29354.IO98_06440"/>
<sequence length="340" mass="37024">MKRPGLKDVAEKAGVSIATVSYVINNTPSQSLSPETIKRVNDAIKELGYIPNQAARTLANNKSNLLGVLIPQTESGKEFMFSNPFYGDFMSAAEYTARKSGYHILISGADSGQTYAEVARTRGLDGVIVVGMNDDEECRQLKALNIPVVLVDSYCEASGFHSICVDDKQGGYMATKYLLEKGLRKIAYVTGQINDKGVNFLRCQGYEKALEEFGLSPEKSLLLAGEVSFEHGCKMGEYLAGLTERPDGVFVSADILAVGLCVGLREKGVRVPEDISIIGFDDSLLSRACDPPLTTIHQDVADKGTEAVKLLINEDRTPKNKVFPLTLVERGSVRDNHSFD</sequence>
<dbReference type="GO" id="GO:0000976">
    <property type="term" value="F:transcription cis-regulatory region binding"/>
    <property type="evidence" value="ECO:0007669"/>
    <property type="project" value="TreeGrafter"/>
</dbReference>
<dbReference type="InterPro" id="IPR046335">
    <property type="entry name" value="LacI/GalR-like_sensor"/>
</dbReference>
<gene>
    <name evidence="5" type="ORF">IO98_06440</name>
</gene>
<dbReference type="GO" id="GO:0003700">
    <property type="term" value="F:DNA-binding transcription factor activity"/>
    <property type="evidence" value="ECO:0007669"/>
    <property type="project" value="TreeGrafter"/>
</dbReference>
<evidence type="ECO:0000256" key="1">
    <source>
        <dbReference type="ARBA" id="ARBA00023015"/>
    </source>
</evidence>
<dbReference type="EMBL" id="JPME01000008">
    <property type="protein sequence ID" value="KEZ91009.1"/>
    <property type="molecule type" value="Genomic_DNA"/>
</dbReference>
<dbReference type="PROSITE" id="PS00356">
    <property type="entry name" value="HTH_LACI_1"/>
    <property type="match status" value="1"/>
</dbReference>
<dbReference type="PANTHER" id="PTHR30146">
    <property type="entry name" value="LACI-RELATED TRANSCRIPTIONAL REPRESSOR"/>
    <property type="match status" value="1"/>
</dbReference>
<dbReference type="InterPro" id="IPR000843">
    <property type="entry name" value="HTH_LacI"/>
</dbReference>
<dbReference type="Pfam" id="PF13377">
    <property type="entry name" value="Peripla_BP_3"/>
    <property type="match status" value="1"/>
</dbReference>
<dbReference type="RefSeq" id="WP_038279176.1">
    <property type="nucleotide sequence ID" value="NZ_JPME01000008.1"/>
</dbReference>
<keyword evidence="6" id="KW-1185">Reference proteome</keyword>
<dbReference type="Proteomes" id="UP000028525">
    <property type="component" value="Unassembled WGS sequence"/>
</dbReference>
<protein>
    <submittedName>
        <fullName evidence="5">LacI family transcriptional regulator</fullName>
    </submittedName>
</protein>
<name>A0A084JPX5_9FIRM</name>
<dbReference type="CDD" id="cd01392">
    <property type="entry name" value="HTH_LacI"/>
    <property type="match status" value="1"/>
</dbReference>
<dbReference type="SMART" id="SM00354">
    <property type="entry name" value="HTH_LACI"/>
    <property type="match status" value="1"/>
</dbReference>
<proteinExistence type="predicted"/>
<keyword evidence="3" id="KW-0804">Transcription</keyword>
<dbReference type="Gene3D" id="1.10.260.40">
    <property type="entry name" value="lambda repressor-like DNA-binding domains"/>
    <property type="match status" value="1"/>
</dbReference>
<evidence type="ECO:0000256" key="3">
    <source>
        <dbReference type="ARBA" id="ARBA00023163"/>
    </source>
</evidence>
<dbReference type="Pfam" id="PF00356">
    <property type="entry name" value="LacI"/>
    <property type="match status" value="1"/>
</dbReference>
<dbReference type="InterPro" id="IPR010982">
    <property type="entry name" value="Lambda_DNA-bd_dom_sf"/>
</dbReference>
<dbReference type="SUPFAM" id="SSF47413">
    <property type="entry name" value="lambda repressor-like DNA-binding domains"/>
    <property type="match status" value="1"/>
</dbReference>
<evidence type="ECO:0000256" key="2">
    <source>
        <dbReference type="ARBA" id="ARBA00023125"/>
    </source>
</evidence>
<dbReference type="PANTHER" id="PTHR30146:SF24">
    <property type="entry name" value="XYLOSE OPERON REGULATORY PROTEIN"/>
    <property type="match status" value="1"/>
</dbReference>
<reference evidence="5 6" key="1">
    <citation type="submission" date="2014-07" db="EMBL/GenBank/DDBJ databases">
        <title>Draft genome of Clostridium celerecrescens 152B isolated from sediments associated with methane hydrate from Krishna Godavari basin.</title>
        <authorList>
            <person name="Honkalas V.S."/>
            <person name="Dabir A.P."/>
            <person name="Arora P."/>
            <person name="Dhakephalkar P.K."/>
        </authorList>
    </citation>
    <scope>NUCLEOTIDE SEQUENCE [LARGE SCALE GENOMIC DNA]</scope>
    <source>
        <strain evidence="5 6">152B</strain>
    </source>
</reference>
<feature type="domain" description="HTH lacI-type" evidence="4">
    <location>
        <begin position="4"/>
        <end position="60"/>
    </location>
</feature>
<keyword evidence="2" id="KW-0238">DNA-binding</keyword>
<dbReference type="Gene3D" id="3.40.50.2300">
    <property type="match status" value="2"/>
</dbReference>
<dbReference type="OrthoDB" id="9775106at2"/>
<evidence type="ECO:0000313" key="5">
    <source>
        <dbReference type="EMBL" id="KEZ91009.1"/>
    </source>
</evidence>
<dbReference type="AlphaFoldDB" id="A0A084JPX5"/>
<dbReference type="InterPro" id="IPR028082">
    <property type="entry name" value="Peripla_BP_I"/>
</dbReference>
<accession>A0A084JPX5</accession>
<dbReference type="CDD" id="cd06267">
    <property type="entry name" value="PBP1_LacI_sugar_binding-like"/>
    <property type="match status" value="1"/>
</dbReference>
<evidence type="ECO:0000259" key="4">
    <source>
        <dbReference type="PROSITE" id="PS50932"/>
    </source>
</evidence>
<evidence type="ECO:0000313" key="6">
    <source>
        <dbReference type="Proteomes" id="UP000028525"/>
    </source>
</evidence>
<comment type="caution">
    <text evidence="5">The sequence shown here is derived from an EMBL/GenBank/DDBJ whole genome shotgun (WGS) entry which is preliminary data.</text>
</comment>